<dbReference type="AlphaFoldDB" id="B7PZ00"/>
<reference evidence="2 4" key="1">
    <citation type="submission" date="2008-03" db="EMBL/GenBank/DDBJ databases">
        <title>Annotation of Ixodes scapularis.</title>
        <authorList>
            <consortium name="Ixodes scapularis Genome Project Consortium"/>
            <person name="Caler E."/>
            <person name="Hannick L.I."/>
            <person name="Bidwell S."/>
            <person name="Joardar V."/>
            <person name="Thiagarajan M."/>
            <person name="Amedeo P."/>
            <person name="Galinsky K.J."/>
            <person name="Schobel S."/>
            <person name="Inman J."/>
            <person name="Hostetler J."/>
            <person name="Miller J."/>
            <person name="Hammond M."/>
            <person name="Megy K."/>
            <person name="Lawson D."/>
            <person name="Kodira C."/>
            <person name="Sutton G."/>
            <person name="Meyer J."/>
            <person name="Hill C.A."/>
            <person name="Birren B."/>
            <person name="Nene V."/>
            <person name="Collins F."/>
            <person name="Alarcon-Chaidez F."/>
            <person name="Wikel S."/>
            <person name="Strausberg R."/>
        </authorList>
    </citation>
    <scope>NUCLEOTIDE SEQUENCE [LARGE SCALE GENOMIC DNA]</scope>
    <source>
        <strain evidence="4">Wikel</strain>
        <strain evidence="2">Wikel colony</strain>
    </source>
</reference>
<reference evidence="3" key="2">
    <citation type="submission" date="2020-05" db="UniProtKB">
        <authorList>
            <consortium name="EnsemblMetazoa"/>
        </authorList>
    </citation>
    <scope>IDENTIFICATION</scope>
    <source>
        <strain evidence="3">wikel</strain>
    </source>
</reference>
<evidence type="ECO:0000313" key="4">
    <source>
        <dbReference type="Proteomes" id="UP000001555"/>
    </source>
</evidence>
<dbReference type="EMBL" id="ABJB010373777">
    <property type="status" value="NOT_ANNOTATED_CDS"/>
    <property type="molecule type" value="Genomic_DNA"/>
</dbReference>
<dbReference type="EMBL" id="ABJB010014346">
    <property type="status" value="NOT_ANNOTATED_CDS"/>
    <property type="molecule type" value="Genomic_DNA"/>
</dbReference>
<dbReference type="InParanoid" id="B7PZ00"/>
<dbReference type="VEuPathDB" id="VectorBase:ISCI009515"/>
<keyword evidence="4" id="KW-1185">Reference proteome</keyword>
<dbReference type="EMBL" id="ABJB010951402">
    <property type="status" value="NOT_ANNOTATED_CDS"/>
    <property type="molecule type" value="Genomic_DNA"/>
</dbReference>
<dbReference type="EnsemblMetazoa" id="ISCW009515-RA">
    <property type="protein sequence ID" value="ISCW009515-PA"/>
    <property type="gene ID" value="ISCW009515"/>
</dbReference>
<dbReference type="EMBL" id="ABJB010783845">
    <property type="status" value="NOT_ANNOTATED_CDS"/>
    <property type="molecule type" value="Genomic_DNA"/>
</dbReference>
<evidence type="ECO:0000256" key="1">
    <source>
        <dbReference type="SAM" id="MobiDB-lite"/>
    </source>
</evidence>
<dbReference type="EMBL" id="ABJB010015406">
    <property type="status" value="NOT_ANNOTATED_CDS"/>
    <property type="molecule type" value="Genomic_DNA"/>
</dbReference>
<dbReference type="HOGENOM" id="CLU_1880575_0_0_1"/>
<gene>
    <name evidence="2" type="ORF">IscW_ISCW009515</name>
</gene>
<organism>
    <name type="scientific">Ixodes scapularis</name>
    <name type="common">Black-legged tick</name>
    <name type="synonym">Deer tick</name>
    <dbReference type="NCBI Taxonomy" id="6945"/>
    <lineage>
        <taxon>Eukaryota</taxon>
        <taxon>Metazoa</taxon>
        <taxon>Ecdysozoa</taxon>
        <taxon>Arthropoda</taxon>
        <taxon>Chelicerata</taxon>
        <taxon>Arachnida</taxon>
        <taxon>Acari</taxon>
        <taxon>Parasitiformes</taxon>
        <taxon>Ixodida</taxon>
        <taxon>Ixodoidea</taxon>
        <taxon>Ixodidae</taxon>
        <taxon>Ixodinae</taxon>
        <taxon>Ixodes</taxon>
    </lineage>
</organism>
<name>B7PZ00_IXOSC</name>
<dbReference type="PaxDb" id="6945-B7PZ00"/>
<protein>
    <submittedName>
        <fullName evidence="2 3">Uncharacterized protein</fullName>
    </submittedName>
</protein>
<dbReference type="EMBL" id="ABJB010100393">
    <property type="status" value="NOT_ANNOTATED_CDS"/>
    <property type="molecule type" value="Genomic_DNA"/>
</dbReference>
<accession>B7PZ00</accession>
<feature type="compositionally biased region" description="Gly residues" evidence="1">
    <location>
        <begin position="124"/>
        <end position="136"/>
    </location>
</feature>
<dbReference type="EMBL" id="DS822941">
    <property type="protein sequence ID" value="EEC11822.1"/>
    <property type="molecule type" value="Genomic_DNA"/>
</dbReference>
<dbReference type="VEuPathDB" id="VectorBase:ISCW009515"/>
<feature type="non-terminal residue" evidence="2">
    <location>
        <position position="136"/>
    </location>
</feature>
<feature type="region of interest" description="Disordered" evidence="1">
    <location>
        <begin position="85"/>
        <end position="136"/>
    </location>
</feature>
<dbReference type="EMBL" id="ABJB010684447">
    <property type="status" value="NOT_ANNOTATED_CDS"/>
    <property type="molecule type" value="Genomic_DNA"/>
</dbReference>
<feature type="compositionally biased region" description="Basic residues" evidence="1">
    <location>
        <begin position="85"/>
        <end position="95"/>
    </location>
</feature>
<dbReference type="EMBL" id="ABJB010109126">
    <property type="status" value="NOT_ANNOTATED_CDS"/>
    <property type="molecule type" value="Genomic_DNA"/>
</dbReference>
<evidence type="ECO:0000313" key="3">
    <source>
        <dbReference type="EnsemblMetazoa" id="ISCW009515-PA"/>
    </source>
</evidence>
<sequence>MATLGLSKVFILDKYFAELQKFWETERKLQGDSRSTHYQRRAIGGGFQEPDHVLRGAWSSQPLSLRTRVYSLRFVFSFLTPLMSRKTRHSQPPRKRSLDQSTADGRPARKGRRCDERHSAPAARGGGGGSSPPGAA</sequence>
<dbReference type="Proteomes" id="UP000001555">
    <property type="component" value="Unassembled WGS sequence"/>
</dbReference>
<dbReference type="EMBL" id="ABJB010547196">
    <property type="status" value="NOT_ANNOTATED_CDS"/>
    <property type="molecule type" value="Genomic_DNA"/>
</dbReference>
<proteinExistence type="predicted"/>
<dbReference type="STRING" id="6945.B7PZ00"/>
<evidence type="ECO:0000313" key="2">
    <source>
        <dbReference type="EMBL" id="EEC11822.1"/>
    </source>
</evidence>
<dbReference type="EMBL" id="ABJB010645547">
    <property type="status" value="NOT_ANNOTATED_CDS"/>
    <property type="molecule type" value="Genomic_DNA"/>
</dbReference>